<keyword evidence="2" id="KW-0325">Glycoprotein</keyword>
<dbReference type="SUPFAM" id="SSF48726">
    <property type="entry name" value="Immunoglobulin"/>
    <property type="match status" value="1"/>
</dbReference>
<reference evidence="6" key="1">
    <citation type="submission" date="2025-08" db="UniProtKB">
        <authorList>
            <consortium name="RefSeq"/>
        </authorList>
    </citation>
    <scope>IDENTIFICATION</scope>
</reference>
<gene>
    <name evidence="6" type="primary">LOC106532061</name>
</gene>
<feature type="chain" id="PRO_5014145089" evidence="4">
    <location>
        <begin position="20"/>
        <end position="205"/>
    </location>
</feature>
<evidence type="ECO:0000256" key="4">
    <source>
        <dbReference type="SAM" id="SignalP"/>
    </source>
</evidence>
<dbReference type="KEGG" id="alim:106532061"/>
<proteinExistence type="predicted"/>
<evidence type="ECO:0000256" key="1">
    <source>
        <dbReference type="ARBA" id="ARBA00023157"/>
    </source>
</evidence>
<keyword evidence="4" id="KW-0732">Signal</keyword>
<evidence type="ECO:0000256" key="3">
    <source>
        <dbReference type="ARBA" id="ARBA00023319"/>
    </source>
</evidence>
<keyword evidence="5" id="KW-1185">Reference proteome</keyword>
<dbReference type="PANTHER" id="PTHR11890">
    <property type="entry name" value="INTERLEUKIN-1 RECEPTOR FAMILY MEMBER"/>
    <property type="match status" value="1"/>
</dbReference>
<sequence length="205" mass="23411">MDASELLLSLLVLTPVTEWRSVSETSRTACTDMTRFSYKLMEGEAFYFVPSIFDYSDLPNDNVTWYKVRPEMEIITSDENQKVHSHGAALLLLNVSAEDSGDYMAKESVASGKCFNYPLKIDVFNKTSGEDVTFGPINNSDLTKRIPCPDNVNKTCVTFKGRFTWYKGTDLLHGEHKDDLFVFEATKQHEDIYTCVCTWTHYQHT</sequence>
<organism evidence="5 6">
    <name type="scientific">Austrofundulus limnaeus</name>
    <name type="common">Annual killifish</name>
    <dbReference type="NCBI Taxonomy" id="52670"/>
    <lineage>
        <taxon>Eukaryota</taxon>
        <taxon>Metazoa</taxon>
        <taxon>Chordata</taxon>
        <taxon>Craniata</taxon>
        <taxon>Vertebrata</taxon>
        <taxon>Euteleostomi</taxon>
        <taxon>Actinopterygii</taxon>
        <taxon>Neopterygii</taxon>
        <taxon>Teleostei</taxon>
        <taxon>Neoteleostei</taxon>
        <taxon>Acanthomorphata</taxon>
        <taxon>Ovalentaria</taxon>
        <taxon>Atherinomorphae</taxon>
        <taxon>Cyprinodontiformes</taxon>
        <taxon>Rivulidae</taxon>
        <taxon>Austrofundulus</taxon>
    </lineage>
</organism>
<dbReference type="RefSeq" id="XP_013883502.1">
    <property type="nucleotide sequence ID" value="XM_014028048.1"/>
</dbReference>
<dbReference type="Gene3D" id="2.60.40.10">
    <property type="entry name" value="Immunoglobulins"/>
    <property type="match status" value="2"/>
</dbReference>
<accession>A0A2I4CU35</accession>
<dbReference type="PANTHER" id="PTHR11890:SF19">
    <property type="entry name" value="SINGLE IG IL-1-RELATED RECEPTOR"/>
    <property type="match status" value="1"/>
</dbReference>
<evidence type="ECO:0000313" key="5">
    <source>
        <dbReference type="Proteomes" id="UP000192220"/>
    </source>
</evidence>
<dbReference type="STRING" id="52670.A0A2I4CU35"/>
<dbReference type="InterPro" id="IPR036179">
    <property type="entry name" value="Ig-like_dom_sf"/>
</dbReference>
<dbReference type="GeneID" id="106532061"/>
<dbReference type="AlphaFoldDB" id="A0A2I4CU35"/>
<protein>
    <submittedName>
        <fullName evidence="6">Uncharacterized protein LOC106532061</fullName>
    </submittedName>
</protein>
<dbReference type="InterPro" id="IPR015621">
    <property type="entry name" value="IL-1_rcpt_fam"/>
</dbReference>
<keyword evidence="3" id="KW-0393">Immunoglobulin domain</keyword>
<evidence type="ECO:0000256" key="2">
    <source>
        <dbReference type="ARBA" id="ARBA00023180"/>
    </source>
</evidence>
<keyword evidence="1" id="KW-1015">Disulfide bond</keyword>
<dbReference type="InParanoid" id="A0A2I4CU35"/>
<evidence type="ECO:0000313" key="6">
    <source>
        <dbReference type="RefSeq" id="XP_013883502.1"/>
    </source>
</evidence>
<feature type="non-terminal residue" evidence="6">
    <location>
        <position position="205"/>
    </location>
</feature>
<feature type="signal peptide" evidence="4">
    <location>
        <begin position="1"/>
        <end position="19"/>
    </location>
</feature>
<name>A0A2I4CU35_AUSLI</name>
<dbReference type="Proteomes" id="UP000192220">
    <property type="component" value="Unplaced"/>
</dbReference>
<dbReference type="OrthoDB" id="6132459at2759"/>
<dbReference type="InterPro" id="IPR013783">
    <property type="entry name" value="Ig-like_fold"/>
</dbReference>